<dbReference type="Pfam" id="PF00753">
    <property type="entry name" value="Lactamase_B"/>
    <property type="match status" value="1"/>
</dbReference>
<keyword evidence="9" id="KW-0408">Iron</keyword>
<comment type="cofactor">
    <cofactor evidence="1">
        <name>Fe(2+)</name>
        <dbReference type="ChEBI" id="CHEBI:29033"/>
    </cofactor>
</comment>
<evidence type="ECO:0000256" key="1">
    <source>
        <dbReference type="ARBA" id="ARBA00001954"/>
    </source>
</evidence>
<feature type="domain" description="Metallo-beta-lactamase" evidence="11">
    <location>
        <begin position="12"/>
        <end position="171"/>
    </location>
</feature>
<dbReference type="FunFam" id="3.60.15.10:FF:000013">
    <property type="entry name" value="Persulfide dioxygenase ETHE1, mitochondrial"/>
    <property type="match status" value="1"/>
</dbReference>
<comment type="similarity">
    <text evidence="3">Belongs to the metallo-beta-lactamase superfamily. Glyoxalase II family.</text>
</comment>
<keyword evidence="12" id="KW-0378">Hydrolase</keyword>
<evidence type="ECO:0000259" key="11">
    <source>
        <dbReference type="SMART" id="SM00849"/>
    </source>
</evidence>
<keyword evidence="10" id="KW-0496">Mitochondrion</keyword>
<dbReference type="EMBL" id="UOFQ01000061">
    <property type="protein sequence ID" value="VAW87250.1"/>
    <property type="molecule type" value="Genomic_DNA"/>
</dbReference>
<comment type="subcellular location">
    <subcellularLocation>
        <location evidence="2">Mitochondrion</location>
    </subcellularLocation>
</comment>
<keyword evidence="5" id="KW-0809">Transit peptide</keyword>
<dbReference type="Gene3D" id="3.60.15.10">
    <property type="entry name" value="Ribonuclease Z/Hydroxyacylglutathione hydrolase-like"/>
    <property type="match status" value="1"/>
</dbReference>
<evidence type="ECO:0000313" key="12">
    <source>
        <dbReference type="EMBL" id="VAW87250.1"/>
    </source>
</evidence>
<keyword evidence="8" id="KW-0560">Oxidoreductase</keyword>
<name>A0A3B0ZE18_9ZZZZ</name>
<dbReference type="AlphaFoldDB" id="A0A3B0ZE18"/>
<evidence type="ECO:0000256" key="8">
    <source>
        <dbReference type="ARBA" id="ARBA00023002"/>
    </source>
</evidence>
<dbReference type="GO" id="GO:0070813">
    <property type="term" value="P:hydrogen sulfide metabolic process"/>
    <property type="evidence" value="ECO:0007669"/>
    <property type="project" value="TreeGrafter"/>
</dbReference>
<accession>A0A3B0ZE18</accession>
<keyword evidence="4" id="KW-0479">Metal-binding</keyword>
<reference evidence="12" key="1">
    <citation type="submission" date="2018-06" db="EMBL/GenBank/DDBJ databases">
        <authorList>
            <person name="Zhirakovskaya E."/>
        </authorList>
    </citation>
    <scope>NUCLEOTIDE SEQUENCE</scope>
</reference>
<dbReference type="GO" id="GO:0016787">
    <property type="term" value="F:hydrolase activity"/>
    <property type="evidence" value="ECO:0007669"/>
    <property type="project" value="UniProtKB-KW"/>
</dbReference>
<dbReference type="PANTHER" id="PTHR43084">
    <property type="entry name" value="PERSULFIDE DIOXYGENASE ETHE1"/>
    <property type="match status" value="1"/>
</dbReference>
<dbReference type="PANTHER" id="PTHR43084:SF1">
    <property type="entry name" value="PERSULFIDE DIOXYGENASE ETHE1, MITOCHONDRIAL"/>
    <property type="match status" value="1"/>
</dbReference>
<dbReference type="InterPro" id="IPR044528">
    <property type="entry name" value="POD-like_MBL-fold"/>
</dbReference>
<dbReference type="InterPro" id="IPR001279">
    <property type="entry name" value="Metallo-B-lactamas"/>
</dbReference>
<evidence type="ECO:0000256" key="4">
    <source>
        <dbReference type="ARBA" id="ARBA00022723"/>
    </source>
</evidence>
<dbReference type="GO" id="GO:0050313">
    <property type="term" value="F:sulfur dioxygenase activity"/>
    <property type="evidence" value="ECO:0007669"/>
    <property type="project" value="InterPro"/>
</dbReference>
<evidence type="ECO:0000256" key="3">
    <source>
        <dbReference type="ARBA" id="ARBA00006759"/>
    </source>
</evidence>
<evidence type="ECO:0000256" key="2">
    <source>
        <dbReference type="ARBA" id="ARBA00004173"/>
    </source>
</evidence>
<gene>
    <name evidence="12" type="ORF">MNBD_GAMMA17-1696</name>
</gene>
<organism evidence="12">
    <name type="scientific">hydrothermal vent metagenome</name>
    <dbReference type="NCBI Taxonomy" id="652676"/>
    <lineage>
        <taxon>unclassified sequences</taxon>
        <taxon>metagenomes</taxon>
        <taxon>ecological metagenomes</taxon>
    </lineage>
</organism>
<dbReference type="SMART" id="SM00849">
    <property type="entry name" value="Lactamase_B"/>
    <property type="match status" value="1"/>
</dbReference>
<keyword evidence="7" id="KW-0007">Acetylation</keyword>
<evidence type="ECO:0000256" key="5">
    <source>
        <dbReference type="ARBA" id="ARBA00022946"/>
    </source>
</evidence>
<dbReference type="GO" id="GO:0005739">
    <property type="term" value="C:mitochondrion"/>
    <property type="evidence" value="ECO:0007669"/>
    <property type="project" value="UniProtKB-SubCell"/>
</dbReference>
<sequence>MILRQLFDHETYTFTYLIADEVSRDAIIIDPVKEQLSRDLKLIEELGLTLRYAVDTHVHADHITSAGALRNATDCKTGVSSGGDVACADLALNDGDEIKFGSHTLHVLTTPGHTDSCLSFHVDNIVFSGDSLFIRGTGRTDFQQGDAGKLYDSISNKLYTLPDETIVYPAHDYRGNTTTTIGEEKQFNPRMKYSRDRFIEKMAALNLPDPKKIMEAVPANLACGET</sequence>
<keyword evidence="6" id="KW-0223">Dioxygenase</keyword>
<proteinExistence type="inferred from homology"/>
<protein>
    <submittedName>
        <fullName evidence="12">MBL-fold metallo-hydrolase superfamily</fullName>
    </submittedName>
</protein>
<evidence type="ECO:0000256" key="7">
    <source>
        <dbReference type="ARBA" id="ARBA00022990"/>
    </source>
</evidence>
<evidence type="ECO:0000256" key="10">
    <source>
        <dbReference type="ARBA" id="ARBA00023128"/>
    </source>
</evidence>
<dbReference type="SUPFAM" id="SSF56281">
    <property type="entry name" value="Metallo-hydrolase/oxidoreductase"/>
    <property type="match status" value="1"/>
</dbReference>
<evidence type="ECO:0000256" key="6">
    <source>
        <dbReference type="ARBA" id="ARBA00022964"/>
    </source>
</evidence>
<dbReference type="GO" id="GO:0006749">
    <property type="term" value="P:glutathione metabolic process"/>
    <property type="evidence" value="ECO:0007669"/>
    <property type="project" value="InterPro"/>
</dbReference>
<dbReference type="GO" id="GO:0046872">
    <property type="term" value="F:metal ion binding"/>
    <property type="evidence" value="ECO:0007669"/>
    <property type="project" value="UniProtKB-KW"/>
</dbReference>
<dbReference type="InterPro" id="IPR051682">
    <property type="entry name" value="Mito_Persulfide_Diox"/>
</dbReference>
<dbReference type="CDD" id="cd07724">
    <property type="entry name" value="POD-like_MBL-fold"/>
    <property type="match status" value="1"/>
</dbReference>
<evidence type="ECO:0000256" key="9">
    <source>
        <dbReference type="ARBA" id="ARBA00023004"/>
    </source>
</evidence>
<dbReference type="InterPro" id="IPR036866">
    <property type="entry name" value="RibonucZ/Hydroxyglut_hydro"/>
</dbReference>